<protein>
    <submittedName>
        <fullName evidence="2">Uncharacterized protein</fullName>
    </submittedName>
</protein>
<evidence type="ECO:0000313" key="2">
    <source>
        <dbReference type="EMBL" id="TNN67160.1"/>
    </source>
</evidence>
<gene>
    <name evidence="2" type="ORF">EYF80_022577</name>
</gene>
<organism evidence="2 3">
    <name type="scientific">Liparis tanakae</name>
    <name type="common">Tanaka's snailfish</name>
    <dbReference type="NCBI Taxonomy" id="230148"/>
    <lineage>
        <taxon>Eukaryota</taxon>
        <taxon>Metazoa</taxon>
        <taxon>Chordata</taxon>
        <taxon>Craniata</taxon>
        <taxon>Vertebrata</taxon>
        <taxon>Euteleostomi</taxon>
        <taxon>Actinopterygii</taxon>
        <taxon>Neopterygii</taxon>
        <taxon>Teleostei</taxon>
        <taxon>Neoteleostei</taxon>
        <taxon>Acanthomorphata</taxon>
        <taxon>Eupercaria</taxon>
        <taxon>Perciformes</taxon>
        <taxon>Cottioidei</taxon>
        <taxon>Cottales</taxon>
        <taxon>Liparidae</taxon>
        <taxon>Liparis</taxon>
    </lineage>
</organism>
<feature type="region of interest" description="Disordered" evidence="1">
    <location>
        <begin position="128"/>
        <end position="161"/>
    </location>
</feature>
<reference evidence="2 3" key="1">
    <citation type="submission" date="2019-03" db="EMBL/GenBank/DDBJ databases">
        <title>First draft genome of Liparis tanakae, snailfish: a comprehensive survey of snailfish specific genes.</title>
        <authorList>
            <person name="Kim W."/>
            <person name="Song I."/>
            <person name="Jeong J.-H."/>
            <person name="Kim D."/>
            <person name="Kim S."/>
            <person name="Ryu S."/>
            <person name="Song J.Y."/>
            <person name="Lee S.K."/>
        </authorList>
    </citation>
    <scope>NUCLEOTIDE SEQUENCE [LARGE SCALE GENOMIC DNA]</scope>
    <source>
        <tissue evidence="2">Muscle</tissue>
    </source>
</reference>
<accession>A0A4Z2HNH8</accession>
<dbReference type="AlphaFoldDB" id="A0A4Z2HNH8"/>
<proteinExistence type="predicted"/>
<evidence type="ECO:0000256" key="1">
    <source>
        <dbReference type="SAM" id="MobiDB-lite"/>
    </source>
</evidence>
<keyword evidence="3" id="KW-1185">Reference proteome</keyword>
<dbReference type="Proteomes" id="UP000314294">
    <property type="component" value="Unassembled WGS sequence"/>
</dbReference>
<comment type="caution">
    <text evidence="2">The sequence shown here is derived from an EMBL/GenBank/DDBJ whole genome shotgun (WGS) entry which is preliminary data.</text>
</comment>
<sequence length="161" mass="17112">MCPTAPRRQNKSVLRWRLTAAPGDILAERNSYRVHGDECLHSARWHRATLRNTFKAFQGRTGCLAADPVVTVGIMWTGAKANGVLPALPARHLLAACSPPAPRLLPARSPPAPRPLAACSSHSACRARSAAPSDSEKAGASGGRSEVKAPELRLSLQSLLP</sequence>
<name>A0A4Z2HNH8_9TELE</name>
<evidence type="ECO:0000313" key="3">
    <source>
        <dbReference type="Proteomes" id="UP000314294"/>
    </source>
</evidence>
<dbReference type="EMBL" id="SRLO01000208">
    <property type="protein sequence ID" value="TNN67160.1"/>
    <property type="molecule type" value="Genomic_DNA"/>
</dbReference>